<accession>A0A7W7TZN4</accession>
<dbReference type="RefSeq" id="WP_116160050.1">
    <property type="nucleotide sequence ID" value="NZ_JACHJY010000004.1"/>
</dbReference>
<comment type="caution">
    <text evidence="1">The sequence shown here is derived from an EMBL/GenBank/DDBJ whole genome shotgun (WGS) entry which is preliminary data.</text>
</comment>
<protein>
    <submittedName>
        <fullName evidence="1">Uncharacterized protein</fullName>
    </submittedName>
</protein>
<name>A0A7W7TZN4_9ACTN</name>
<sequence>MDLHLAPPHGAGPVRLGMTLDEAVAAVSPWGEPRVRTRPNRVLVTVSAACDHVGVEVLLEEENRVTAVELWWPGEGRETSTRLLLEGVGTLRAADVDVFRTPADEVLRRIAAQGWRVYDADGEAPFVAGLSLGFTRRTSQEVPRRPDGLPVCFTSVLVGGEDYYDFRLPR</sequence>
<reference evidence="1 2" key="1">
    <citation type="submission" date="2020-08" db="EMBL/GenBank/DDBJ databases">
        <title>Genomic Encyclopedia of Type Strains, Phase III (KMG-III): the genomes of soil and plant-associated and newly described type strains.</title>
        <authorList>
            <person name="Whitman W."/>
        </authorList>
    </citation>
    <scope>NUCLEOTIDE SEQUENCE [LARGE SCALE GENOMIC DNA]</scope>
    <source>
        <strain evidence="1 2">SFB5A</strain>
    </source>
</reference>
<dbReference type="Proteomes" id="UP000582643">
    <property type="component" value="Unassembled WGS sequence"/>
</dbReference>
<organism evidence="1 2">
    <name type="scientific">Streptomyces nymphaeiformis</name>
    <dbReference type="NCBI Taxonomy" id="2663842"/>
    <lineage>
        <taxon>Bacteria</taxon>
        <taxon>Bacillati</taxon>
        <taxon>Actinomycetota</taxon>
        <taxon>Actinomycetes</taxon>
        <taxon>Kitasatosporales</taxon>
        <taxon>Streptomycetaceae</taxon>
        <taxon>Streptomyces</taxon>
    </lineage>
</organism>
<keyword evidence="2" id="KW-1185">Reference proteome</keyword>
<evidence type="ECO:0000313" key="2">
    <source>
        <dbReference type="Proteomes" id="UP000582643"/>
    </source>
</evidence>
<dbReference type="EMBL" id="JACHJY010000004">
    <property type="protein sequence ID" value="MBB4982311.1"/>
    <property type="molecule type" value="Genomic_DNA"/>
</dbReference>
<gene>
    <name evidence="1" type="ORF">GGE06_003221</name>
</gene>
<evidence type="ECO:0000313" key="1">
    <source>
        <dbReference type="EMBL" id="MBB4982311.1"/>
    </source>
</evidence>
<dbReference type="AlphaFoldDB" id="A0A7W7TZN4"/>
<proteinExistence type="predicted"/>